<dbReference type="EMBL" id="JAFIRN010000013">
    <property type="protein sequence ID" value="KAG5836792.1"/>
    <property type="molecule type" value="Genomic_DNA"/>
</dbReference>
<reference evidence="1" key="1">
    <citation type="submission" date="2021-01" db="EMBL/GenBank/DDBJ databases">
        <title>A chromosome-scale assembly of European eel, Anguilla anguilla.</title>
        <authorList>
            <person name="Henkel C."/>
            <person name="Jong-Raadsen S.A."/>
            <person name="Dufour S."/>
            <person name="Weltzien F.-A."/>
            <person name="Palstra A.P."/>
            <person name="Pelster B."/>
            <person name="Spaink H.P."/>
            <person name="Van Den Thillart G.E."/>
            <person name="Jansen H."/>
            <person name="Zahm M."/>
            <person name="Klopp C."/>
            <person name="Cedric C."/>
            <person name="Louis A."/>
            <person name="Berthelot C."/>
            <person name="Parey E."/>
            <person name="Roest Crollius H."/>
            <person name="Montfort J."/>
            <person name="Robinson-Rechavi M."/>
            <person name="Bucao C."/>
            <person name="Bouchez O."/>
            <person name="Gislard M."/>
            <person name="Lluch J."/>
            <person name="Milhes M."/>
            <person name="Lampietro C."/>
            <person name="Lopez Roques C."/>
            <person name="Donnadieu C."/>
            <person name="Braasch I."/>
            <person name="Desvignes T."/>
            <person name="Postlethwait J."/>
            <person name="Bobe J."/>
            <person name="Guiguen Y."/>
            <person name="Dirks R."/>
        </authorList>
    </citation>
    <scope>NUCLEOTIDE SEQUENCE</scope>
    <source>
        <strain evidence="1">Tag_6206</strain>
        <tissue evidence="1">Liver</tissue>
    </source>
</reference>
<name>A0A9D3LTL2_ANGAN</name>
<gene>
    <name evidence="1" type="ORF">ANANG_G00232370</name>
</gene>
<keyword evidence="2" id="KW-1185">Reference proteome</keyword>
<sequence>MDLSEREGYHTGNAFSTLRVADYFDVSHTGVEHPHRAERGPQIQTDDCGLGRWKVLLPQMRASGPATIRTA</sequence>
<comment type="caution">
    <text evidence="1">The sequence shown here is derived from an EMBL/GenBank/DDBJ whole genome shotgun (WGS) entry which is preliminary data.</text>
</comment>
<dbReference type="AlphaFoldDB" id="A0A9D3LTL2"/>
<evidence type="ECO:0000313" key="2">
    <source>
        <dbReference type="Proteomes" id="UP001044222"/>
    </source>
</evidence>
<proteinExistence type="predicted"/>
<protein>
    <submittedName>
        <fullName evidence="1">Uncharacterized protein</fullName>
    </submittedName>
</protein>
<accession>A0A9D3LTL2</accession>
<organism evidence="1 2">
    <name type="scientific">Anguilla anguilla</name>
    <name type="common">European freshwater eel</name>
    <name type="synonym">Muraena anguilla</name>
    <dbReference type="NCBI Taxonomy" id="7936"/>
    <lineage>
        <taxon>Eukaryota</taxon>
        <taxon>Metazoa</taxon>
        <taxon>Chordata</taxon>
        <taxon>Craniata</taxon>
        <taxon>Vertebrata</taxon>
        <taxon>Euteleostomi</taxon>
        <taxon>Actinopterygii</taxon>
        <taxon>Neopterygii</taxon>
        <taxon>Teleostei</taxon>
        <taxon>Anguilliformes</taxon>
        <taxon>Anguillidae</taxon>
        <taxon>Anguilla</taxon>
    </lineage>
</organism>
<dbReference type="Proteomes" id="UP001044222">
    <property type="component" value="Chromosome 13"/>
</dbReference>
<feature type="non-terminal residue" evidence="1">
    <location>
        <position position="1"/>
    </location>
</feature>
<evidence type="ECO:0000313" key="1">
    <source>
        <dbReference type="EMBL" id="KAG5836792.1"/>
    </source>
</evidence>